<dbReference type="GeneID" id="35599746"/>
<proteinExistence type="predicted"/>
<dbReference type="InterPro" id="IPR011993">
    <property type="entry name" value="PH-like_dom_sf"/>
</dbReference>
<dbReference type="RefSeq" id="XP_023625618.1">
    <property type="nucleotide sequence ID" value="XM_023769850.1"/>
</dbReference>
<evidence type="ECO:0000256" key="1">
    <source>
        <dbReference type="SAM" id="MobiDB-lite"/>
    </source>
</evidence>
<feature type="region of interest" description="Disordered" evidence="1">
    <location>
        <begin position="243"/>
        <end position="280"/>
    </location>
</feature>
<dbReference type="InterPro" id="IPR051707">
    <property type="entry name" value="PI-Interact_SigTrans_Reg"/>
</dbReference>
<evidence type="ECO:0000259" key="2">
    <source>
        <dbReference type="PROSITE" id="PS50003"/>
    </source>
</evidence>
<evidence type="ECO:0000313" key="3">
    <source>
        <dbReference type="EMBL" id="CZT18728.1"/>
    </source>
</evidence>
<dbReference type="AlphaFoldDB" id="A0A2D3UUB2"/>
<dbReference type="PANTHER" id="PTHR14336">
    <property type="entry name" value="TANDEM PH DOMAIN CONTAINING PROTEIN"/>
    <property type="match status" value="1"/>
</dbReference>
<sequence>MDASQTRTQPRPIVQTTAPPQSLTLDVRSPVGVNGSYDFDKIVKAGPLLKRTRKTKNWKPVYIVLRPNIISIYKHQDESKLRHQLNLCDVTAVARQRDPKRRDKHVFGLFSPSRNFHLEAASEEEAQAWVEAIRRESRMDMQEDEMFLASPGGANASYRGFERSIDANISPLADDRAAGYSSSDADAYSQSQSLPKRNHRASVAMANRQASHADYSGAEHGSYSDFSDSALGPTARMSALSLSHTDARPPTGGPAPPPASSVYGSAAGRPPAGTRNPSQLSGIALGLEDHKLGENRKSSRASDDERVMCHGWIHLLKSTSGVRQWKKVWMVLRPKGLVVYKTEEEYTAMIVLPFASIIDAVEIDAISKSKRSCMQVISEERNYRFCAFDEESLAKWLGAFKSLLSKRKTKPSVST</sequence>
<dbReference type="EMBL" id="FJUY01000006">
    <property type="protein sequence ID" value="CZT18728.1"/>
    <property type="molecule type" value="Genomic_DNA"/>
</dbReference>
<dbReference type="OrthoDB" id="2157866at2759"/>
<dbReference type="SMART" id="SM00233">
    <property type="entry name" value="PH"/>
    <property type="match status" value="2"/>
</dbReference>
<feature type="domain" description="PH" evidence="2">
    <location>
        <begin position="41"/>
        <end position="138"/>
    </location>
</feature>
<gene>
    <name evidence="3" type="ORF">RCC_04572</name>
</gene>
<dbReference type="CDD" id="cd13298">
    <property type="entry name" value="PH1_PH_fungal"/>
    <property type="match status" value="1"/>
</dbReference>
<keyword evidence="4" id="KW-1185">Reference proteome</keyword>
<accession>A0A2D3UUB2</accession>
<dbReference type="CDD" id="cd13299">
    <property type="entry name" value="PH2_PH_fungal"/>
    <property type="match status" value="1"/>
</dbReference>
<feature type="compositionally biased region" description="Low complexity" evidence="1">
    <location>
        <begin position="178"/>
        <end position="193"/>
    </location>
</feature>
<feature type="region of interest" description="Disordered" evidence="1">
    <location>
        <begin position="176"/>
        <end position="229"/>
    </location>
</feature>
<reference evidence="3 4" key="1">
    <citation type="submission" date="2016-03" db="EMBL/GenBank/DDBJ databases">
        <authorList>
            <person name="Ploux O."/>
        </authorList>
    </citation>
    <scope>NUCLEOTIDE SEQUENCE [LARGE SCALE GENOMIC DNA]</scope>
    <source>
        <strain evidence="3 4">URUG2</strain>
    </source>
</reference>
<evidence type="ECO:0000313" key="4">
    <source>
        <dbReference type="Proteomes" id="UP000225277"/>
    </source>
</evidence>
<dbReference type="Gene3D" id="2.30.29.30">
    <property type="entry name" value="Pleckstrin-homology domain (PH domain)/Phosphotyrosine-binding domain (PTB)"/>
    <property type="match status" value="2"/>
</dbReference>
<dbReference type="SUPFAM" id="SSF50729">
    <property type="entry name" value="PH domain-like"/>
    <property type="match status" value="2"/>
</dbReference>
<organism evidence="3 4">
    <name type="scientific">Ramularia collo-cygni</name>
    <dbReference type="NCBI Taxonomy" id="112498"/>
    <lineage>
        <taxon>Eukaryota</taxon>
        <taxon>Fungi</taxon>
        <taxon>Dikarya</taxon>
        <taxon>Ascomycota</taxon>
        <taxon>Pezizomycotina</taxon>
        <taxon>Dothideomycetes</taxon>
        <taxon>Dothideomycetidae</taxon>
        <taxon>Mycosphaerellales</taxon>
        <taxon>Mycosphaerellaceae</taxon>
        <taxon>Ramularia</taxon>
    </lineage>
</organism>
<dbReference type="Pfam" id="PF00169">
    <property type="entry name" value="PH"/>
    <property type="match status" value="2"/>
</dbReference>
<dbReference type="Proteomes" id="UP000225277">
    <property type="component" value="Unassembled WGS sequence"/>
</dbReference>
<name>A0A2D3UUB2_9PEZI</name>
<protein>
    <submittedName>
        <fullName evidence="3">Related to PH domain protein</fullName>
    </submittedName>
</protein>
<dbReference type="STRING" id="112498.A0A2D3UUB2"/>
<feature type="domain" description="PH" evidence="2">
    <location>
        <begin position="306"/>
        <end position="405"/>
    </location>
</feature>
<dbReference type="PROSITE" id="PS50003">
    <property type="entry name" value="PH_DOMAIN"/>
    <property type="match status" value="2"/>
</dbReference>
<dbReference type="InterPro" id="IPR001849">
    <property type="entry name" value="PH_domain"/>
</dbReference>
<feature type="region of interest" description="Disordered" evidence="1">
    <location>
        <begin position="1"/>
        <end position="20"/>
    </location>
</feature>